<dbReference type="EMBL" id="CAMXCT020000357">
    <property type="protein sequence ID" value="CAL1131023.1"/>
    <property type="molecule type" value="Genomic_DNA"/>
</dbReference>
<name>A0A9P1BSI2_9DINO</name>
<protein>
    <submittedName>
        <fullName evidence="1">Uncharacterized protein</fullName>
    </submittedName>
</protein>
<reference evidence="1" key="1">
    <citation type="submission" date="2022-10" db="EMBL/GenBank/DDBJ databases">
        <authorList>
            <person name="Chen Y."/>
            <person name="Dougan E. K."/>
            <person name="Chan C."/>
            <person name="Rhodes N."/>
            <person name="Thang M."/>
        </authorList>
    </citation>
    <scope>NUCLEOTIDE SEQUENCE</scope>
</reference>
<dbReference type="AlphaFoldDB" id="A0A9P1BSI2"/>
<organism evidence="1">
    <name type="scientific">Cladocopium goreaui</name>
    <dbReference type="NCBI Taxonomy" id="2562237"/>
    <lineage>
        <taxon>Eukaryota</taxon>
        <taxon>Sar</taxon>
        <taxon>Alveolata</taxon>
        <taxon>Dinophyceae</taxon>
        <taxon>Suessiales</taxon>
        <taxon>Symbiodiniaceae</taxon>
        <taxon>Cladocopium</taxon>
    </lineage>
</organism>
<evidence type="ECO:0000313" key="1">
    <source>
        <dbReference type="EMBL" id="CAI3977648.1"/>
    </source>
</evidence>
<reference evidence="2" key="2">
    <citation type="submission" date="2024-04" db="EMBL/GenBank/DDBJ databases">
        <authorList>
            <person name="Chen Y."/>
            <person name="Shah S."/>
            <person name="Dougan E. K."/>
            <person name="Thang M."/>
            <person name="Chan C."/>
        </authorList>
    </citation>
    <scope>NUCLEOTIDE SEQUENCE [LARGE SCALE GENOMIC DNA]</scope>
</reference>
<proteinExistence type="predicted"/>
<keyword evidence="3" id="KW-1185">Reference proteome</keyword>
<accession>A0A9P1BSI2</accession>
<dbReference type="EMBL" id="CAMXCT010000357">
    <property type="protein sequence ID" value="CAI3977648.1"/>
    <property type="molecule type" value="Genomic_DNA"/>
</dbReference>
<comment type="caution">
    <text evidence="1">The sequence shown here is derived from an EMBL/GenBank/DDBJ whole genome shotgun (WGS) entry which is preliminary data.</text>
</comment>
<sequence length="295" mass="32431">MWQVHEGFVQLEATRIADVYADGKAYPWEVLLDFGSPQGPADLDTMRSVREAMRKCQASGSRTKLREQLPEMDVEYVFLELIKTVNLHEVLLHLEPLMCRAMPLAEVTTLGVAGAIAGAFLGPAVAVVACPILAAAGGMLGDAMVRGKGRAYAIVGWQCPEHTVVNECAERLGINLDVDGFMEAREKFQQRVVWEELEDAAETKDASQHAAYIADWQPVRNFYAATLCGPYLRQSKGCGDGPGSQKEVGIYINVMKVRGSPNEDWKLARSWFGSAMNAPVSDGDTQKVEVYTLYL</sequence>
<dbReference type="Proteomes" id="UP001152797">
    <property type="component" value="Unassembled WGS sequence"/>
</dbReference>
<dbReference type="EMBL" id="CAMXCT030000357">
    <property type="protein sequence ID" value="CAL4764960.1"/>
    <property type="molecule type" value="Genomic_DNA"/>
</dbReference>
<evidence type="ECO:0000313" key="3">
    <source>
        <dbReference type="Proteomes" id="UP001152797"/>
    </source>
</evidence>
<evidence type="ECO:0000313" key="2">
    <source>
        <dbReference type="EMBL" id="CAL1131023.1"/>
    </source>
</evidence>
<gene>
    <name evidence="1" type="ORF">C1SCF055_LOCUS5772</name>
</gene>